<feature type="compositionally biased region" description="Polar residues" evidence="1">
    <location>
        <begin position="37"/>
        <end position="48"/>
    </location>
</feature>
<dbReference type="Proteomes" id="UP000326759">
    <property type="component" value="Unassembled WGS sequence"/>
</dbReference>
<evidence type="ECO:0000313" key="2">
    <source>
        <dbReference type="EMBL" id="KAB7501728.1"/>
    </source>
</evidence>
<feature type="non-terminal residue" evidence="2">
    <location>
        <position position="67"/>
    </location>
</feature>
<reference evidence="2 3" key="1">
    <citation type="journal article" date="2019" name="PLoS Biol.">
        <title>Sex chromosomes control vertical transmission of feminizing Wolbachia symbionts in an isopod.</title>
        <authorList>
            <person name="Becking T."/>
            <person name="Chebbi M.A."/>
            <person name="Giraud I."/>
            <person name="Moumen B."/>
            <person name="Laverre T."/>
            <person name="Caubet Y."/>
            <person name="Peccoud J."/>
            <person name="Gilbert C."/>
            <person name="Cordaux R."/>
        </authorList>
    </citation>
    <scope>NUCLEOTIDE SEQUENCE [LARGE SCALE GENOMIC DNA]</scope>
    <source>
        <strain evidence="2">ANa2</strain>
        <tissue evidence="2">Whole body excluding digestive tract and cuticle</tissue>
    </source>
</reference>
<evidence type="ECO:0000313" key="3">
    <source>
        <dbReference type="Proteomes" id="UP000326759"/>
    </source>
</evidence>
<name>A0A5N5T6R3_9CRUS</name>
<organism evidence="2 3">
    <name type="scientific">Armadillidium nasatum</name>
    <dbReference type="NCBI Taxonomy" id="96803"/>
    <lineage>
        <taxon>Eukaryota</taxon>
        <taxon>Metazoa</taxon>
        <taxon>Ecdysozoa</taxon>
        <taxon>Arthropoda</taxon>
        <taxon>Crustacea</taxon>
        <taxon>Multicrustacea</taxon>
        <taxon>Malacostraca</taxon>
        <taxon>Eumalacostraca</taxon>
        <taxon>Peracarida</taxon>
        <taxon>Isopoda</taxon>
        <taxon>Oniscidea</taxon>
        <taxon>Crinocheta</taxon>
        <taxon>Armadillidiidae</taxon>
        <taxon>Armadillidium</taxon>
    </lineage>
</organism>
<keyword evidence="3" id="KW-1185">Reference proteome</keyword>
<accession>A0A5N5T6R3</accession>
<feature type="compositionally biased region" description="Acidic residues" evidence="1">
    <location>
        <begin position="1"/>
        <end position="11"/>
    </location>
</feature>
<sequence>EAYYSETDDELEKSPSSGRSTLSPNSRISPTKDGIKMNSSSAISLTTPSALKSSSSSSRIASLSSLA</sequence>
<gene>
    <name evidence="2" type="ORF">Anas_13249</name>
</gene>
<comment type="caution">
    <text evidence="2">The sequence shown here is derived from an EMBL/GenBank/DDBJ whole genome shotgun (WGS) entry which is preliminary data.</text>
</comment>
<feature type="region of interest" description="Disordered" evidence="1">
    <location>
        <begin position="1"/>
        <end position="67"/>
    </location>
</feature>
<evidence type="ECO:0000256" key="1">
    <source>
        <dbReference type="SAM" id="MobiDB-lite"/>
    </source>
</evidence>
<dbReference type="AlphaFoldDB" id="A0A5N5T6R3"/>
<dbReference type="EMBL" id="SEYY01009716">
    <property type="protein sequence ID" value="KAB7501728.1"/>
    <property type="molecule type" value="Genomic_DNA"/>
</dbReference>
<protein>
    <submittedName>
        <fullName evidence="2">Uncharacterized protein</fullName>
    </submittedName>
</protein>
<feature type="non-terminal residue" evidence="2">
    <location>
        <position position="1"/>
    </location>
</feature>
<feature type="compositionally biased region" description="Low complexity" evidence="1">
    <location>
        <begin position="49"/>
        <end position="67"/>
    </location>
</feature>
<feature type="compositionally biased region" description="Polar residues" evidence="1">
    <location>
        <begin position="14"/>
        <end position="29"/>
    </location>
</feature>
<proteinExistence type="predicted"/>